<dbReference type="EMBL" id="VOPL01000009">
    <property type="protein sequence ID" value="TXB65730.1"/>
    <property type="molecule type" value="Genomic_DNA"/>
</dbReference>
<evidence type="ECO:0000256" key="2">
    <source>
        <dbReference type="ARBA" id="ARBA00022747"/>
    </source>
</evidence>
<feature type="domain" description="Type I restriction modification DNA specificity" evidence="4">
    <location>
        <begin position="2"/>
        <end position="38"/>
    </location>
</feature>
<dbReference type="Gene3D" id="3.90.220.20">
    <property type="entry name" value="DNA methylase specificity domains"/>
    <property type="match status" value="2"/>
</dbReference>
<accession>A0A5C6RVY3</accession>
<dbReference type="AlphaFoldDB" id="A0A5C6RVY3"/>
<evidence type="ECO:0000259" key="4">
    <source>
        <dbReference type="Pfam" id="PF01420"/>
    </source>
</evidence>
<dbReference type="GO" id="GO:0009307">
    <property type="term" value="P:DNA restriction-modification system"/>
    <property type="evidence" value="ECO:0007669"/>
    <property type="project" value="UniProtKB-KW"/>
</dbReference>
<dbReference type="Proteomes" id="UP000321562">
    <property type="component" value="Unassembled WGS sequence"/>
</dbReference>
<dbReference type="OrthoDB" id="164285at2"/>
<dbReference type="Pfam" id="PF01420">
    <property type="entry name" value="Methylase_S"/>
    <property type="match status" value="2"/>
</dbReference>
<evidence type="ECO:0000256" key="1">
    <source>
        <dbReference type="ARBA" id="ARBA00010923"/>
    </source>
</evidence>
<dbReference type="PANTHER" id="PTHR43140:SF1">
    <property type="entry name" value="TYPE I RESTRICTION ENZYME ECOKI SPECIFICITY SUBUNIT"/>
    <property type="match status" value="1"/>
</dbReference>
<evidence type="ECO:0000313" key="6">
    <source>
        <dbReference type="Proteomes" id="UP000321562"/>
    </source>
</evidence>
<reference evidence="5 6" key="1">
    <citation type="submission" date="2019-08" db="EMBL/GenBank/DDBJ databases">
        <authorList>
            <person name="Ye J."/>
        </authorList>
    </citation>
    <scope>NUCLEOTIDE SEQUENCE [LARGE SCALE GENOMIC DNA]</scope>
    <source>
        <strain evidence="5 6">TK008</strain>
    </source>
</reference>
<organism evidence="5 6">
    <name type="scientific">Paracoccus aurantiacus</name>
    <dbReference type="NCBI Taxonomy" id="2599412"/>
    <lineage>
        <taxon>Bacteria</taxon>
        <taxon>Pseudomonadati</taxon>
        <taxon>Pseudomonadota</taxon>
        <taxon>Alphaproteobacteria</taxon>
        <taxon>Rhodobacterales</taxon>
        <taxon>Paracoccaceae</taxon>
        <taxon>Paracoccus</taxon>
    </lineage>
</organism>
<comment type="similarity">
    <text evidence="1">Belongs to the type-I restriction system S methylase family.</text>
</comment>
<sequence>MTVPKLNQGRLREIPIPLPPLEEQKRIVAVLDQAFAALDRARAHAEANLLDLDDLILSASRETFDALEAEWRPLGSLCEIYQPKTISAKEMSPDGEYVVFGANGKIGRYHAYNHAEPQLLVTCRGATCGQINISEPFSWITGNAMVVRPKDTKITSDFLEHFFRDAVDWDEVITGAAQPQITRQSLSPVLVPVPALKEQDAASEKLGALRERVETLILEYKTKLDELADLRQSLLQKAFSGQLTA</sequence>
<dbReference type="InterPro" id="IPR000055">
    <property type="entry name" value="Restrct_endonuc_typeI_TRD"/>
</dbReference>
<dbReference type="InterPro" id="IPR051212">
    <property type="entry name" value="Type-I_RE_S_subunit"/>
</dbReference>
<dbReference type="GO" id="GO:0003677">
    <property type="term" value="F:DNA binding"/>
    <property type="evidence" value="ECO:0007669"/>
    <property type="project" value="UniProtKB-KW"/>
</dbReference>
<dbReference type="SUPFAM" id="SSF116734">
    <property type="entry name" value="DNA methylase specificity domain"/>
    <property type="match status" value="2"/>
</dbReference>
<dbReference type="InterPro" id="IPR044946">
    <property type="entry name" value="Restrct_endonuc_typeI_TRD_sf"/>
</dbReference>
<name>A0A5C6RVY3_9RHOB</name>
<keyword evidence="2" id="KW-0680">Restriction system</keyword>
<comment type="caution">
    <text evidence="5">The sequence shown here is derived from an EMBL/GenBank/DDBJ whole genome shotgun (WGS) entry which is preliminary data.</text>
</comment>
<protein>
    <recommendedName>
        <fullName evidence="4">Type I restriction modification DNA specificity domain-containing protein</fullName>
    </recommendedName>
</protein>
<evidence type="ECO:0000313" key="5">
    <source>
        <dbReference type="EMBL" id="TXB65730.1"/>
    </source>
</evidence>
<keyword evidence="6" id="KW-1185">Reference proteome</keyword>
<dbReference type="CDD" id="cd17266">
    <property type="entry name" value="RMtype1_S_Sau1132ORF3780P-TRD2-CR2_like"/>
    <property type="match status" value="1"/>
</dbReference>
<evidence type="ECO:0000256" key="3">
    <source>
        <dbReference type="ARBA" id="ARBA00023125"/>
    </source>
</evidence>
<dbReference type="PANTHER" id="PTHR43140">
    <property type="entry name" value="TYPE-1 RESTRICTION ENZYME ECOKI SPECIFICITY PROTEIN"/>
    <property type="match status" value="1"/>
</dbReference>
<gene>
    <name evidence="5" type="ORF">FQV27_16725</name>
</gene>
<keyword evidence="3" id="KW-0238">DNA-binding</keyword>
<proteinExistence type="inferred from homology"/>
<feature type="domain" description="Type I restriction modification DNA specificity" evidence="4">
    <location>
        <begin position="70"/>
        <end position="211"/>
    </location>
</feature>